<protein>
    <recommendedName>
        <fullName evidence="3">BppU N-terminal domain-containing protein</fullName>
    </recommendedName>
</protein>
<reference evidence="1 2" key="1">
    <citation type="submission" date="2023-11" db="EMBL/GenBank/DDBJ databases">
        <title>Winogradskyella pelagius sp. nov., isolated from coastal sediment.</title>
        <authorList>
            <person name="Li F."/>
        </authorList>
    </citation>
    <scope>NUCLEOTIDE SEQUENCE [LARGE SCALE GENOMIC DNA]</scope>
    <source>
        <strain evidence="1 2">KCTC 23502</strain>
    </source>
</reference>
<dbReference type="RefSeq" id="WP_320554967.1">
    <property type="nucleotide sequence ID" value="NZ_JAXDAE010000003.1"/>
</dbReference>
<name>A0ABU5EKK2_9FLAO</name>
<keyword evidence="2" id="KW-1185">Reference proteome</keyword>
<dbReference type="EMBL" id="JAXDAE010000003">
    <property type="protein sequence ID" value="MDY2586594.1"/>
    <property type="molecule type" value="Genomic_DNA"/>
</dbReference>
<gene>
    <name evidence="1" type="ORF">SNF14_04550</name>
</gene>
<sequence length="134" mass="15095">MGIHTITIYAKNDKPTPLTIIDDEGHRAHTNDDDKNLTTELQNGDTLKWVIDGQADITSIDAITQLKTPVFGWKVELQVFSSRPSPINDGSGEWSAEIQMPDNFNSALIEYTITYTINGRQHTQDPKLQIKKKE</sequence>
<organism evidence="1 2">
    <name type="scientific">Winogradskyella aquimaris</name>
    <dbReference type="NCBI Taxonomy" id="864074"/>
    <lineage>
        <taxon>Bacteria</taxon>
        <taxon>Pseudomonadati</taxon>
        <taxon>Bacteroidota</taxon>
        <taxon>Flavobacteriia</taxon>
        <taxon>Flavobacteriales</taxon>
        <taxon>Flavobacteriaceae</taxon>
        <taxon>Winogradskyella</taxon>
    </lineage>
</organism>
<evidence type="ECO:0000313" key="2">
    <source>
        <dbReference type="Proteomes" id="UP001285855"/>
    </source>
</evidence>
<evidence type="ECO:0000313" key="1">
    <source>
        <dbReference type="EMBL" id="MDY2586594.1"/>
    </source>
</evidence>
<dbReference type="Proteomes" id="UP001285855">
    <property type="component" value="Unassembled WGS sequence"/>
</dbReference>
<proteinExistence type="predicted"/>
<evidence type="ECO:0008006" key="3">
    <source>
        <dbReference type="Google" id="ProtNLM"/>
    </source>
</evidence>
<comment type="caution">
    <text evidence="1">The sequence shown here is derived from an EMBL/GenBank/DDBJ whole genome shotgun (WGS) entry which is preliminary data.</text>
</comment>
<accession>A0ABU5EKK2</accession>